<comment type="caution">
    <text evidence="2">The sequence shown here is derived from an EMBL/GenBank/DDBJ whole genome shotgun (WGS) entry which is preliminary data.</text>
</comment>
<evidence type="ECO:0000256" key="1">
    <source>
        <dbReference type="SAM" id="Phobius"/>
    </source>
</evidence>
<name>W7ATV1_9LIST</name>
<keyword evidence="1" id="KW-0812">Transmembrane</keyword>
<dbReference type="AlphaFoldDB" id="W7ATV1"/>
<sequence>MHIFSQSTRSKYLKQLIARRFQQILTLKVRIKMWKFSFYVTKLLKLNDKTVVYNIYYVFLIKSRVLIFLLYYPFSSPFIQKHALVENFHLKHAF</sequence>
<proteinExistence type="predicted"/>
<keyword evidence="3" id="KW-1185">Reference proteome</keyword>
<keyword evidence="1" id="KW-0472">Membrane</keyword>
<dbReference type="Proteomes" id="UP000019246">
    <property type="component" value="Unassembled WGS sequence"/>
</dbReference>
<gene>
    <name evidence="2" type="ORF">MAQA_15471</name>
</gene>
<evidence type="ECO:0000313" key="2">
    <source>
        <dbReference type="EMBL" id="EUJ16635.1"/>
    </source>
</evidence>
<dbReference type="EMBL" id="AOCG01000021">
    <property type="protein sequence ID" value="EUJ16635.1"/>
    <property type="molecule type" value="Genomic_DNA"/>
</dbReference>
<accession>W7ATV1</accession>
<feature type="transmembrane region" description="Helical" evidence="1">
    <location>
        <begin position="55"/>
        <end position="74"/>
    </location>
</feature>
<keyword evidence="1" id="KW-1133">Transmembrane helix</keyword>
<evidence type="ECO:0000313" key="3">
    <source>
        <dbReference type="Proteomes" id="UP000019246"/>
    </source>
</evidence>
<protein>
    <submittedName>
        <fullName evidence="2">Uncharacterized protein</fullName>
    </submittedName>
</protein>
<reference evidence="2 3" key="1">
    <citation type="journal article" date="2014" name="Int. J. Syst. Evol. Microbiol.">
        <title>Listeria floridensis sp. nov., Listeria aquatica sp. nov., Listeria cornellensis sp. nov., Listeria riparia sp. nov. and Listeria grandensis sp. nov., from agricultural and natural environments.</title>
        <authorList>
            <person name="den Bakker H.C."/>
            <person name="Warchocki S."/>
            <person name="Wright E.M."/>
            <person name="Allred A.F."/>
            <person name="Ahlstrom C."/>
            <person name="Manuel C.S."/>
            <person name="Stasiewicz M.J."/>
            <person name="Burrell A."/>
            <person name="Roof S."/>
            <person name="Strawn L."/>
            <person name="Fortes E.D."/>
            <person name="Nightingale K.K."/>
            <person name="Kephart D."/>
            <person name="Wiedmann M."/>
        </authorList>
    </citation>
    <scope>NUCLEOTIDE SEQUENCE [LARGE SCALE GENOMIC DNA]</scope>
    <source>
        <strain evidence="2 3">FSL S10-1188</strain>
    </source>
</reference>
<organism evidence="2 3">
    <name type="scientific">Listeria aquatica FSL S10-1188</name>
    <dbReference type="NCBI Taxonomy" id="1265818"/>
    <lineage>
        <taxon>Bacteria</taxon>
        <taxon>Bacillati</taxon>
        <taxon>Bacillota</taxon>
        <taxon>Bacilli</taxon>
        <taxon>Bacillales</taxon>
        <taxon>Listeriaceae</taxon>
        <taxon>Listeria</taxon>
    </lineage>
</organism>